<proteinExistence type="predicted"/>
<comment type="caution">
    <text evidence="1">The sequence shown here is derived from an EMBL/GenBank/DDBJ whole genome shotgun (WGS) entry which is preliminary data.</text>
</comment>
<name>A0ACC0M580_RHOML</name>
<dbReference type="EMBL" id="CM046397">
    <property type="protein sequence ID" value="KAI8536090.1"/>
    <property type="molecule type" value="Genomic_DNA"/>
</dbReference>
<gene>
    <name evidence="1" type="ORF">RHMOL_Rhmol10G0229000</name>
</gene>
<evidence type="ECO:0000313" key="1">
    <source>
        <dbReference type="EMBL" id="KAI8536090.1"/>
    </source>
</evidence>
<evidence type="ECO:0000313" key="2">
    <source>
        <dbReference type="Proteomes" id="UP001062846"/>
    </source>
</evidence>
<keyword evidence="2" id="KW-1185">Reference proteome</keyword>
<protein>
    <submittedName>
        <fullName evidence="1">Uncharacterized protein</fullName>
    </submittedName>
</protein>
<organism evidence="1 2">
    <name type="scientific">Rhododendron molle</name>
    <name type="common">Chinese azalea</name>
    <name type="synonym">Azalea mollis</name>
    <dbReference type="NCBI Taxonomy" id="49168"/>
    <lineage>
        <taxon>Eukaryota</taxon>
        <taxon>Viridiplantae</taxon>
        <taxon>Streptophyta</taxon>
        <taxon>Embryophyta</taxon>
        <taxon>Tracheophyta</taxon>
        <taxon>Spermatophyta</taxon>
        <taxon>Magnoliopsida</taxon>
        <taxon>eudicotyledons</taxon>
        <taxon>Gunneridae</taxon>
        <taxon>Pentapetalae</taxon>
        <taxon>asterids</taxon>
        <taxon>Ericales</taxon>
        <taxon>Ericaceae</taxon>
        <taxon>Ericoideae</taxon>
        <taxon>Rhodoreae</taxon>
        <taxon>Rhododendron</taxon>
    </lineage>
</organism>
<accession>A0ACC0M580</accession>
<reference evidence="1" key="1">
    <citation type="submission" date="2022-02" db="EMBL/GenBank/DDBJ databases">
        <title>Plant Genome Project.</title>
        <authorList>
            <person name="Zhang R.-G."/>
        </authorList>
    </citation>
    <scope>NUCLEOTIDE SEQUENCE</scope>
    <source>
        <strain evidence="1">AT1</strain>
    </source>
</reference>
<dbReference type="Proteomes" id="UP001062846">
    <property type="component" value="Chromosome 10"/>
</dbReference>
<sequence length="265" mass="28670">MSSGDLVFGAIEDGKLRVFKRPSMEIILDVSNAHASVKDLDFRFSVIDSLNSMSAFDSHCGNLSTILMLLTVDFGNVMQPDGKFLVSLGSGGSGRVWDVTSSKPVASLSKEHDEVFGFCKFSRSERNPVLYITAMRGQGGSIVKWDTSSWKRASTKHVVRDPVCAFNASADGMLLAVGTIQGDVLIITSANMHVQNVVRKAHLGLVTALMFSQDSRALVSASLDSSARVTMIKDAKRNGLSLWIIVLVILLAIAGYYVKTKGILH</sequence>